<dbReference type="AlphaFoldDB" id="A0A448WHJ3"/>
<reference evidence="1" key="1">
    <citation type="submission" date="2018-11" db="EMBL/GenBank/DDBJ databases">
        <authorList>
            <consortium name="Pathogen Informatics"/>
        </authorList>
    </citation>
    <scope>NUCLEOTIDE SEQUENCE</scope>
</reference>
<gene>
    <name evidence="1" type="ORF">PXEA_LOCUS5414</name>
</gene>
<proteinExistence type="predicted"/>
<evidence type="ECO:0000313" key="1">
    <source>
        <dbReference type="EMBL" id="VEL11974.1"/>
    </source>
</evidence>
<comment type="caution">
    <text evidence="1">The sequence shown here is derived from an EMBL/GenBank/DDBJ whole genome shotgun (WGS) entry which is preliminary data.</text>
</comment>
<organism evidence="1 2">
    <name type="scientific">Protopolystoma xenopodis</name>
    <dbReference type="NCBI Taxonomy" id="117903"/>
    <lineage>
        <taxon>Eukaryota</taxon>
        <taxon>Metazoa</taxon>
        <taxon>Spiralia</taxon>
        <taxon>Lophotrochozoa</taxon>
        <taxon>Platyhelminthes</taxon>
        <taxon>Monogenea</taxon>
        <taxon>Polyopisthocotylea</taxon>
        <taxon>Polystomatidea</taxon>
        <taxon>Polystomatidae</taxon>
        <taxon>Protopolystoma</taxon>
    </lineage>
</organism>
<keyword evidence="2" id="KW-1185">Reference proteome</keyword>
<protein>
    <submittedName>
        <fullName evidence="1">Uncharacterized protein</fullName>
    </submittedName>
</protein>
<dbReference type="EMBL" id="CAAALY010013411">
    <property type="protein sequence ID" value="VEL11974.1"/>
    <property type="molecule type" value="Genomic_DNA"/>
</dbReference>
<sequence length="139" mass="14057">MKPSSLMVPPAATGQLLGSQGILGGPVGGSTSPYHHLAGSAFQLIGSGSAAAAAAAAAMSGGQAVGCSSLSESISPGVIGGGLLYGPQQGLHQNQPHCLQPQHLQQNQFAVTQTGQMSTETTLLTRMLHEKENLVIPFK</sequence>
<accession>A0A448WHJ3</accession>
<dbReference type="Proteomes" id="UP000784294">
    <property type="component" value="Unassembled WGS sequence"/>
</dbReference>
<name>A0A448WHJ3_9PLAT</name>
<evidence type="ECO:0000313" key="2">
    <source>
        <dbReference type="Proteomes" id="UP000784294"/>
    </source>
</evidence>